<dbReference type="STRING" id="1121022.GCA_000376105_04364"/>
<dbReference type="InterPro" id="IPR011006">
    <property type="entry name" value="CheY-like_superfamily"/>
</dbReference>
<dbReference type="PATRIC" id="fig|1121022.4.peg.4482"/>
<dbReference type="RefSeq" id="WP_018084047.1">
    <property type="nucleotide sequence ID" value="NZ_AQWM01000058.1"/>
</dbReference>
<evidence type="ECO:0008006" key="12">
    <source>
        <dbReference type="Google" id="ProtNLM"/>
    </source>
</evidence>
<dbReference type="Pfam" id="PF00072">
    <property type="entry name" value="Response_reg"/>
    <property type="match status" value="1"/>
</dbReference>
<dbReference type="PANTHER" id="PTHR48111">
    <property type="entry name" value="REGULATOR OF RPOS"/>
    <property type="match status" value="1"/>
</dbReference>
<dbReference type="InterPro" id="IPR016032">
    <property type="entry name" value="Sig_transdc_resp-reg_C-effctor"/>
</dbReference>
<feature type="DNA-binding region" description="OmpR/PhoB-type" evidence="7">
    <location>
        <begin position="136"/>
        <end position="242"/>
    </location>
</feature>
<dbReference type="GO" id="GO:0006355">
    <property type="term" value="P:regulation of DNA-templated transcription"/>
    <property type="evidence" value="ECO:0007669"/>
    <property type="project" value="InterPro"/>
</dbReference>
<dbReference type="GO" id="GO:0000976">
    <property type="term" value="F:transcription cis-regulatory region binding"/>
    <property type="evidence" value="ECO:0007669"/>
    <property type="project" value="TreeGrafter"/>
</dbReference>
<dbReference type="Proteomes" id="UP000017837">
    <property type="component" value="Unassembled WGS sequence"/>
</dbReference>
<dbReference type="EMBL" id="AWGB01000088">
    <property type="protein sequence ID" value="ESQ81498.1"/>
    <property type="molecule type" value="Genomic_DNA"/>
</dbReference>
<comment type="caution">
    <text evidence="10">The sequence shown here is derived from an EMBL/GenBank/DDBJ whole genome shotgun (WGS) entry which is preliminary data.</text>
</comment>
<feature type="modified residue" description="4-aspartylphosphate" evidence="6">
    <location>
        <position position="61"/>
    </location>
</feature>
<proteinExistence type="predicted"/>
<name>V4QQN0_9CAUL</name>
<dbReference type="GO" id="GO:0032993">
    <property type="term" value="C:protein-DNA complex"/>
    <property type="evidence" value="ECO:0007669"/>
    <property type="project" value="TreeGrafter"/>
</dbReference>
<keyword evidence="3" id="KW-0805">Transcription regulation</keyword>
<evidence type="ECO:0000256" key="1">
    <source>
        <dbReference type="ARBA" id="ARBA00022553"/>
    </source>
</evidence>
<dbReference type="SMART" id="SM00862">
    <property type="entry name" value="Trans_reg_C"/>
    <property type="match status" value="1"/>
</dbReference>
<evidence type="ECO:0000256" key="6">
    <source>
        <dbReference type="PROSITE-ProRule" id="PRU00169"/>
    </source>
</evidence>
<dbReference type="InterPro" id="IPR001789">
    <property type="entry name" value="Sig_transdc_resp-reg_receiver"/>
</dbReference>
<dbReference type="SUPFAM" id="SSF52172">
    <property type="entry name" value="CheY-like"/>
    <property type="match status" value="1"/>
</dbReference>
<sequence>MINAQPIAPLAKILVVDDTQDMRDLLEAALSRRGFQVLLADGAEQMDAILHKSRIDLVVLDSMMPGEDGLSICKRLSLANGPPIIMLSARAQDLDRLKGLELGAQDYVAKPFNADELAARIRIVLGRQPVLGTAHAGTATSHFFGWALDSLSRRLTCPSGAHIILSEAEYALIRVLLSHPDRPLKRDQMVARMAEFHERTTEEALDTLVSRLRRKLKRLHPDAGDGEALIRTVYGVGYMFRPERDMIK</sequence>
<dbReference type="CDD" id="cd00383">
    <property type="entry name" value="trans_reg_C"/>
    <property type="match status" value="1"/>
</dbReference>
<dbReference type="Gene3D" id="6.10.250.690">
    <property type="match status" value="1"/>
</dbReference>
<gene>
    <name evidence="10" type="ORF">ABENE_21890</name>
</gene>
<dbReference type="InterPro" id="IPR039420">
    <property type="entry name" value="WalR-like"/>
</dbReference>
<keyword evidence="11" id="KW-1185">Reference proteome</keyword>
<dbReference type="SMART" id="SM00448">
    <property type="entry name" value="REC"/>
    <property type="match status" value="1"/>
</dbReference>
<dbReference type="AlphaFoldDB" id="V4QQN0"/>
<protein>
    <recommendedName>
        <fullName evidence="12">Chemotaxis protein CheY</fullName>
    </recommendedName>
</protein>
<feature type="domain" description="Response regulatory" evidence="8">
    <location>
        <begin position="12"/>
        <end position="125"/>
    </location>
</feature>
<accession>V4QQN0</accession>
<dbReference type="GO" id="GO:0005829">
    <property type="term" value="C:cytosol"/>
    <property type="evidence" value="ECO:0007669"/>
    <property type="project" value="TreeGrafter"/>
</dbReference>
<evidence type="ECO:0000256" key="7">
    <source>
        <dbReference type="PROSITE-ProRule" id="PRU01091"/>
    </source>
</evidence>
<feature type="domain" description="OmpR/PhoB-type" evidence="9">
    <location>
        <begin position="136"/>
        <end position="242"/>
    </location>
</feature>
<evidence type="ECO:0000259" key="8">
    <source>
        <dbReference type="PROSITE" id="PS50110"/>
    </source>
</evidence>
<evidence type="ECO:0000256" key="4">
    <source>
        <dbReference type="ARBA" id="ARBA00023125"/>
    </source>
</evidence>
<keyword evidence="4 7" id="KW-0238">DNA-binding</keyword>
<organism evidence="10 11">
    <name type="scientific">Asticcacaulis benevestitus DSM 16100 = ATCC BAA-896</name>
    <dbReference type="NCBI Taxonomy" id="1121022"/>
    <lineage>
        <taxon>Bacteria</taxon>
        <taxon>Pseudomonadati</taxon>
        <taxon>Pseudomonadota</taxon>
        <taxon>Alphaproteobacteria</taxon>
        <taxon>Caulobacterales</taxon>
        <taxon>Caulobacteraceae</taxon>
        <taxon>Asticcacaulis</taxon>
    </lineage>
</organism>
<dbReference type="InterPro" id="IPR036388">
    <property type="entry name" value="WH-like_DNA-bd_sf"/>
</dbReference>
<keyword evidence="1 6" id="KW-0597">Phosphoprotein</keyword>
<dbReference type="PANTHER" id="PTHR48111:SF4">
    <property type="entry name" value="DNA-BINDING DUAL TRANSCRIPTIONAL REGULATOR OMPR"/>
    <property type="match status" value="1"/>
</dbReference>
<dbReference type="Gene3D" id="3.40.50.2300">
    <property type="match status" value="1"/>
</dbReference>
<evidence type="ECO:0000313" key="11">
    <source>
        <dbReference type="Proteomes" id="UP000017837"/>
    </source>
</evidence>
<dbReference type="eggNOG" id="COG0745">
    <property type="taxonomic scope" value="Bacteria"/>
</dbReference>
<dbReference type="PROSITE" id="PS51755">
    <property type="entry name" value="OMPR_PHOB"/>
    <property type="match status" value="1"/>
</dbReference>
<dbReference type="GO" id="GO:0000156">
    <property type="term" value="F:phosphorelay response regulator activity"/>
    <property type="evidence" value="ECO:0007669"/>
    <property type="project" value="TreeGrafter"/>
</dbReference>
<dbReference type="CDD" id="cd17574">
    <property type="entry name" value="REC_OmpR"/>
    <property type="match status" value="1"/>
</dbReference>
<dbReference type="Pfam" id="PF00486">
    <property type="entry name" value="Trans_reg_C"/>
    <property type="match status" value="1"/>
</dbReference>
<evidence type="ECO:0000313" key="10">
    <source>
        <dbReference type="EMBL" id="ESQ81498.1"/>
    </source>
</evidence>
<reference evidence="10 11" key="1">
    <citation type="journal article" date="2014" name="Nature">
        <title>Sequential evolution of bacterial morphology by co-option of a developmental regulator.</title>
        <authorList>
            <person name="Jiang C."/>
            <person name="Brown P.J."/>
            <person name="Ducret A."/>
            <person name="Brun Y.V."/>
        </authorList>
    </citation>
    <scope>NUCLEOTIDE SEQUENCE [LARGE SCALE GENOMIC DNA]</scope>
    <source>
        <strain evidence="10 11">DSM 16100</strain>
    </source>
</reference>
<evidence type="ECO:0000256" key="3">
    <source>
        <dbReference type="ARBA" id="ARBA00023015"/>
    </source>
</evidence>
<evidence type="ECO:0000259" key="9">
    <source>
        <dbReference type="PROSITE" id="PS51755"/>
    </source>
</evidence>
<keyword evidence="2" id="KW-0902">Two-component regulatory system</keyword>
<dbReference type="Gene3D" id="1.10.10.10">
    <property type="entry name" value="Winged helix-like DNA-binding domain superfamily/Winged helix DNA-binding domain"/>
    <property type="match status" value="1"/>
</dbReference>
<keyword evidence="5" id="KW-0804">Transcription</keyword>
<evidence type="ECO:0000256" key="5">
    <source>
        <dbReference type="ARBA" id="ARBA00023163"/>
    </source>
</evidence>
<dbReference type="InterPro" id="IPR001867">
    <property type="entry name" value="OmpR/PhoB-type_DNA-bd"/>
</dbReference>
<dbReference type="PROSITE" id="PS50110">
    <property type="entry name" value="RESPONSE_REGULATORY"/>
    <property type="match status" value="1"/>
</dbReference>
<evidence type="ECO:0000256" key="2">
    <source>
        <dbReference type="ARBA" id="ARBA00023012"/>
    </source>
</evidence>
<dbReference type="SUPFAM" id="SSF46894">
    <property type="entry name" value="C-terminal effector domain of the bipartite response regulators"/>
    <property type="match status" value="1"/>
</dbReference>